<evidence type="ECO:0000313" key="2">
    <source>
        <dbReference type="Proteomes" id="UP000499080"/>
    </source>
</evidence>
<gene>
    <name evidence="1" type="ORF">AVEN_136605_1</name>
</gene>
<protein>
    <submittedName>
        <fullName evidence="1">Uncharacterized protein</fullName>
    </submittedName>
</protein>
<name>A0A4Y2U792_ARAVE</name>
<reference evidence="1 2" key="1">
    <citation type="journal article" date="2019" name="Sci. Rep.">
        <title>Orb-weaving spider Araneus ventricosus genome elucidates the spidroin gene catalogue.</title>
        <authorList>
            <person name="Kono N."/>
            <person name="Nakamura H."/>
            <person name="Ohtoshi R."/>
            <person name="Moran D.A.P."/>
            <person name="Shinohara A."/>
            <person name="Yoshida Y."/>
            <person name="Fujiwara M."/>
            <person name="Mori M."/>
            <person name="Tomita M."/>
            <person name="Arakawa K."/>
        </authorList>
    </citation>
    <scope>NUCLEOTIDE SEQUENCE [LARGE SCALE GENOMIC DNA]</scope>
</reference>
<organism evidence="1 2">
    <name type="scientific">Araneus ventricosus</name>
    <name type="common">Orbweaver spider</name>
    <name type="synonym">Epeira ventricosa</name>
    <dbReference type="NCBI Taxonomy" id="182803"/>
    <lineage>
        <taxon>Eukaryota</taxon>
        <taxon>Metazoa</taxon>
        <taxon>Ecdysozoa</taxon>
        <taxon>Arthropoda</taxon>
        <taxon>Chelicerata</taxon>
        <taxon>Arachnida</taxon>
        <taxon>Araneae</taxon>
        <taxon>Araneomorphae</taxon>
        <taxon>Entelegynae</taxon>
        <taxon>Araneoidea</taxon>
        <taxon>Araneidae</taxon>
        <taxon>Araneus</taxon>
    </lineage>
</organism>
<dbReference type="EMBL" id="BGPR01034127">
    <property type="protein sequence ID" value="GBO08363.1"/>
    <property type="molecule type" value="Genomic_DNA"/>
</dbReference>
<comment type="caution">
    <text evidence="1">The sequence shown here is derived from an EMBL/GenBank/DDBJ whole genome shotgun (WGS) entry which is preliminary data.</text>
</comment>
<keyword evidence="2" id="KW-1185">Reference proteome</keyword>
<accession>A0A4Y2U792</accession>
<evidence type="ECO:0000313" key="1">
    <source>
        <dbReference type="EMBL" id="GBO08363.1"/>
    </source>
</evidence>
<sequence length="105" mass="12437">MFSTKRASELKEEYPVFYLRSRRCWVLHFTTTRSAERVVRLKKSTPLLSPLGVRWVLHFTTTLSTKRAGRLKEEYSRFLSSFRRLLGLEIPNLVCSYLVWVISTH</sequence>
<dbReference type="Proteomes" id="UP000499080">
    <property type="component" value="Unassembled WGS sequence"/>
</dbReference>
<proteinExistence type="predicted"/>
<dbReference type="AlphaFoldDB" id="A0A4Y2U792"/>